<accession>L1KK26</accession>
<name>L1KK26_9ACTN</name>
<dbReference type="Proteomes" id="UP000010411">
    <property type="component" value="Unassembled WGS sequence"/>
</dbReference>
<comment type="caution">
    <text evidence="1">The sequence shown here is derived from an EMBL/GenBank/DDBJ whole genome shotgun (WGS) entry which is preliminary data.</text>
</comment>
<protein>
    <submittedName>
        <fullName evidence="1">Uncharacterized protein</fullName>
    </submittedName>
</protein>
<gene>
    <name evidence="1" type="ORF">STRIP9103_03663</name>
</gene>
<reference evidence="1 2" key="1">
    <citation type="submission" date="2012-11" db="EMBL/GenBank/DDBJ databases">
        <authorList>
            <person name="Huguet-Tapia J.C."/>
            <person name="Durkin A.S."/>
            <person name="Pettis G.S."/>
            <person name="Badger J.H."/>
        </authorList>
    </citation>
    <scope>NUCLEOTIDE SEQUENCE [LARGE SCALE GENOMIC DNA]</scope>
    <source>
        <strain evidence="1 2">91-03</strain>
    </source>
</reference>
<proteinExistence type="predicted"/>
<dbReference type="EMBL" id="AEJC01000616">
    <property type="protein sequence ID" value="EKX61171.1"/>
    <property type="molecule type" value="Genomic_DNA"/>
</dbReference>
<evidence type="ECO:0000313" key="2">
    <source>
        <dbReference type="Proteomes" id="UP000010411"/>
    </source>
</evidence>
<dbReference type="AlphaFoldDB" id="L1KK26"/>
<evidence type="ECO:0000313" key="1">
    <source>
        <dbReference type="EMBL" id="EKX61171.1"/>
    </source>
</evidence>
<dbReference type="PATRIC" id="fig|698759.3.peg.8109"/>
<keyword evidence="2" id="KW-1185">Reference proteome</keyword>
<sequence>MDKPADPIVFGPEYAPVGDPHSYRAAPVSVTCDEQASALWLYRAEAEQERRRAIDAGSRLANCYA</sequence>
<organism evidence="1 2">
    <name type="scientific">Streptomyces ipomoeae 91-03</name>
    <dbReference type="NCBI Taxonomy" id="698759"/>
    <lineage>
        <taxon>Bacteria</taxon>
        <taxon>Bacillati</taxon>
        <taxon>Actinomycetota</taxon>
        <taxon>Actinomycetes</taxon>
        <taxon>Kitasatosporales</taxon>
        <taxon>Streptomycetaceae</taxon>
        <taxon>Streptomyces</taxon>
    </lineage>
</organism>